<evidence type="ECO:0000313" key="2">
    <source>
        <dbReference type="Proteomes" id="UP000293865"/>
    </source>
</evidence>
<keyword evidence="2" id="KW-1185">Reference proteome</keyword>
<evidence type="ECO:0000313" key="1">
    <source>
        <dbReference type="EMBL" id="RXZ72673.1"/>
    </source>
</evidence>
<proteinExistence type="predicted"/>
<gene>
    <name evidence="1" type="ORF">ESP51_02390</name>
</gene>
<dbReference type="Proteomes" id="UP000293865">
    <property type="component" value="Unassembled WGS sequence"/>
</dbReference>
<dbReference type="OrthoDB" id="4871412at2"/>
<dbReference type="RefSeq" id="WP_129519296.1">
    <property type="nucleotide sequence ID" value="NZ_SDPN01000003.1"/>
</dbReference>
<sequence length="102" mass="10909">MGGLAVLLVIAIQVAVPTVALLLPPPQRFGFQMYSGLGGVGVTVIDSEGVESSFEDALQLVGELRPEIDWVATLPETVCDAVPDAVRVRVEQSDRERTVECD</sequence>
<reference evidence="1 2" key="1">
    <citation type="submission" date="2019-01" db="EMBL/GenBank/DDBJ databases">
        <title>Agromyces.</title>
        <authorList>
            <person name="Li J."/>
        </authorList>
    </citation>
    <scope>NUCLEOTIDE SEQUENCE [LARGE SCALE GENOMIC DNA]</scope>
    <source>
        <strain evidence="1 2">DSM 15934</strain>
    </source>
</reference>
<organism evidence="1 2">
    <name type="scientific">Agromyces albus</name>
    <dbReference type="NCBI Taxonomy" id="205332"/>
    <lineage>
        <taxon>Bacteria</taxon>
        <taxon>Bacillati</taxon>
        <taxon>Actinomycetota</taxon>
        <taxon>Actinomycetes</taxon>
        <taxon>Micrococcales</taxon>
        <taxon>Microbacteriaceae</taxon>
        <taxon>Agromyces</taxon>
    </lineage>
</organism>
<dbReference type="EMBL" id="SDPN01000003">
    <property type="protein sequence ID" value="RXZ72673.1"/>
    <property type="molecule type" value="Genomic_DNA"/>
</dbReference>
<comment type="caution">
    <text evidence="1">The sequence shown here is derived from an EMBL/GenBank/DDBJ whole genome shotgun (WGS) entry which is preliminary data.</text>
</comment>
<name>A0A4Q2L7W9_9MICO</name>
<protein>
    <submittedName>
        <fullName evidence="1">Uncharacterized protein</fullName>
    </submittedName>
</protein>
<accession>A0A4Q2L7W9</accession>
<dbReference type="AlphaFoldDB" id="A0A4Q2L7W9"/>